<dbReference type="GO" id="GO:0003774">
    <property type="term" value="F:cytoskeletal motor activity"/>
    <property type="evidence" value="ECO:0007669"/>
    <property type="project" value="InterPro"/>
</dbReference>
<dbReference type="EMBL" id="BMOF01000014">
    <property type="protein sequence ID" value="GGJ97946.1"/>
    <property type="molecule type" value="Genomic_DNA"/>
</dbReference>
<reference evidence="6" key="2">
    <citation type="submission" date="2020-09" db="EMBL/GenBank/DDBJ databases">
        <authorList>
            <person name="Sun Q."/>
            <person name="Ohkuma M."/>
        </authorList>
    </citation>
    <scope>NUCLEOTIDE SEQUENCE</scope>
    <source>
        <strain evidence="6">JCM 14719</strain>
    </source>
</reference>
<evidence type="ECO:0000256" key="2">
    <source>
        <dbReference type="ARBA" id="ARBA00009272"/>
    </source>
</evidence>
<keyword evidence="7" id="KW-1185">Reference proteome</keyword>
<dbReference type="GO" id="GO:0071973">
    <property type="term" value="P:bacterial-type flagellum-dependent cell motility"/>
    <property type="evidence" value="ECO:0007669"/>
    <property type="project" value="InterPro"/>
</dbReference>
<gene>
    <name evidence="4" type="primary">fliE</name>
    <name evidence="6" type="ORF">GCM10007043_09850</name>
</gene>
<dbReference type="PANTHER" id="PTHR34653">
    <property type="match status" value="1"/>
</dbReference>
<dbReference type="HAMAP" id="MF_00724">
    <property type="entry name" value="FliE"/>
    <property type="match status" value="1"/>
</dbReference>
<dbReference type="RefSeq" id="WP_188816951.1">
    <property type="nucleotide sequence ID" value="NZ_BMOF01000014.1"/>
</dbReference>
<keyword evidence="3 4" id="KW-0975">Bacterial flagellum</keyword>
<proteinExistence type="inferred from homology"/>
<comment type="similarity">
    <text evidence="2 4">Belongs to the FliE family.</text>
</comment>
<dbReference type="InterPro" id="IPR001624">
    <property type="entry name" value="FliE"/>
</dbReference>
<comment type="subcellular location">
    <subcellularLocation>
        <location evidence="1 4">Bacterial flagellum basal body</location>
    </subcellularLocation>
</comment>
<sequence length="97" mass="10368">MQVTGAKPVGLGLSSNDGRLADKAATSFADWLAQALDRLNADQVNAERAALRLAAGDVANLHNLFLALQKASLGLQLAVHVRNKAIEAYQDVFRMPL</sequence>
<comment type="caution">
    <text evidence="6">The sequence shown here is derived from an EMBL/GenBank/DDBJ whole genome shotgun (WGS) entry which is preliminary data.</text>
</comment>
<dbReference type="PRINTS" id="PR01006">
    <property type="entry name" value="FLGHOOKFLIE"/>
</dbReference>
<evidence type="ECO:0000256" key="4">
    <source>
        <dbReference type="HAMAP-Rule" id="MF_00724"/>
    </source>
</evidence>
<evidence type="ECO:0000256" key="3">
    <source>
        <dbReference type="ARBA" id="ARBA00023143"/>
    </source>
</evidence>
<dbReference type="NCBIfam" id="TIGR00205">
    <property type="entry name" value="fliE"/>
    <property type="match status" value="1"/>
</dbReference>
<evidence type="ECO:0000256" key="1">
    <source>
        <dbReference type="ARBA" id="ARBA00004117"/>
    </source>
</evidence>
<evidence type="ECO:0000256" key="5">
    <source>
        <dbReference type="NCBIfam" id="TIGR00205"/>
    </source>
</evidence>
<dbReference type="Pfam" id="PF02049">
    <property type="entry name" value="FliE"/>
    <property type="match status" value="1"/>
</dbReference>
<organism evidence="6 7">
    <name type="scientific">Calditerricola satsumensis</name>
    <dbReference type="NCBI Taxonomy" id="373054"/>
    <lineage>
        <taxon>Bacteria</taxon>
        <taxon>Bacillati</taxon>
        <taxon>Bacillota</taxon>
        <taxon>Bacilli</taxon>
        <taxon>Bacillales</taxon>
        <taxon>Bacillaceae</taxon>
        <taxon>Calditerricola</taxon>
    </lineage>
</organism>
<dbReference type="AlphaFoldDB" id="A0A8J3B9P7"/>
<dbReference type="PANTHER" id="PTHR34653:SF1">
    <property type="entry name" value="FLAGELLAR HOOK-BASAL BODY COMPLEX PROTEIN FLIE"/>
    <property type="match status" value="1"/>
</dbReference>
<dbReference type="Proteomes" id="UP000637720">
    <property type="component" value="Unassembled WGS sequence"/>
</dbReference>
<evidence type="ECO:0000313" key="7">
    <source>
        <dbReference type="Proteomes" id="UP000637720"/>
    </source>
</evidence>
<accession>A0A8J3B9P7</accession>
<protein>
    <recommendedName>
        <fullName evidence="4 5">Flagellar hook-basal body complex protein FliE</fullName>
    </recommendedName>
</protein>
<evidence type="ECO:0000313" key="6">
    <source>
        <dbReference type="EMBL" id="GGJ97946.1"/>
    </source>
</evidence>
<dbReference type="GO" id="GO:0005198">
    <property type="term" value="F:structural molecule activity"/>
    <property type="evidence" value="ECO:0007669"/>
    <property type="project" value="UniProtKB-UniRule"/>
</dbReference>
<dbReference type="GO" id="GO:0009425">
    <property type="term" value="C:bacterial-type flagellum basal body"/>
    <property type="evidence" value="ECO:0007669"/>
    <property type="project" value="UniProtKB-SubCell"/>
</dbReference>
<reference evidence="6" key="1">
    <citation type="journal article" date="2014" name="Int. J. Syst. Evol. Microbiol.">
        <title>Complete genome sequence of Corynebacterium casei LMG S-19264T (=DSM 44701T), isolated from a smear-ripened cheese.</title>
        <authorList>
            <consortium name="US DOE Joint Genome Institute (JGI-PGF)"/>
            <person name="Walter F."/>
            <person name="Albersmeier A."/>
            <person name="Kalinowski J."/>
            <person name="Ruckert C."/>
        </authorList>
    </citation>
    <scope>NUCLEOTIDE SEQUENCE</scope>
    <source>
        <strain evidence="6">JCM 14719</strain>
    </source>
</reference>
<name>A0A8J3B9P7_9BACI</name>